<protein>
    <submittedName>
        <fullName evidence="1">Uncharacterized protein</fullName>
    </submittedName>
</protein>
<proteinExistence type="predicted"/>
<sequence length="68" mass="7713">MNSKPKIKFANNSEFDKPPLLKQSKKPLLRKGLSYDSDWARTSDLYPVKVAASDPISQSVSQTLVYQR</sequence>
<evidence type="ECO:0000313" key="1">
    <source>
        <dbReference type="EMBL" id="XRL96797.1"/>
    </source>
</evidence>
<reference evidence="1" key="1">
    <citation type="submission" date="2025-02" db="EMBL/GenBank/DDBJ databases">
        <title>Complete genome sequences of 52 Bacillus and Priestia strains isolated from West-African fermentations and 26 reference strains from the DSMZ collection.</title>
        <authorList>
            <person name="Wiedenbein E.S."/>
            <person name="Canoy T.S."/>
            <person name="Hui Y."/>
            <person name="Parkouda C."/>
            <person name="Dawende C."/>
            <person name="Ametefe E."/>
            <person name="Jespersen L."/>
            <person name="Nielsen D.S."/>
        </authorList>
    </citation>
    <scope>NUCLEOTIDE SEQUENCE</scope>
    <source>
        <strain evidence="1">PRO56</strain>
    </source>
</reference>
<name>A0AC62A4E9_BACIU</name>
<gene>
    <name evidence="1" type="ORF">P5633_22085</name>
</gene>
<dbReference type="EMBL" id="CP120576">
    <property type="protein sequence ID" value="XRL96797.1"/>
    <property type="molecule type" value="Genomic_DNA"/>
</dbReference>
<accession>A0AC62A4E9</accession>
<dbReference type="Proteomes" id="UP001214898">
    <property type="component" value="Chromosome"/>
</dbReference>
<evidence type="ECO:0000313" key="2">
    <source>
        <dbReference type="Proteomes" id="UP001214898"/>
    </source>
</evidence>
<organism evidence="1 2">
    <name type="scientific">Bacillus subtilis</name>
    <dbReference type="NCBI Taxonomy" id="1423"/>
    <lineage>
        <taxon>Bacteria</taxon>
        <taxon>Bacillati</taxon>
        <taxon>Bacillota</taxon>
        <taxon>Bacilli</taxon>
        <taxon>Bacillales</taxon>
        <taxon>Bacillaceae</taxon>
        <taxon>Bacillus</taxon>
    </lineage>
</organism>